<reference evidence="1 2" key="1">
    <citation type="journal article" date="2015" name="Microbiome">
        <title>Genomic resolution of linkages in carbon, nitrogen, and sulfur cycling among widespread estuary sediment bacteria.</title>
        <authorList>
            <person name="Baker B.J."/>
            <person name="Lazar C.S."/>
            <person name="Teske A.P."/>
            <person name="Dick G.J."/>
        </authorList>
    </citation>
    <scope>NUCLEOTIDE SEQUENCE [LARGE SCALE GENOMIC DNA]</scope>
    <source>
        <strain evidence="1">SM23_42</strain>
    </source>
</reference>
<dbReference type="STRING" id="1703779.AMJ83_07025"/>
<dbReference type="AlphaFoldDB" id="A0A0S8FRV6"/>
<dbReference type="EMBL" id="LJUJ01000013">
    <property type="protein sequence ID" value="KPK63415.1"/>
    <property type="molecule type" value="Genomic_DNA"/>
</dbReference>
<name>A0A0S8FRV6_UNCW3</name>
<comment type="caution">
    <text evidence="1">The sequence shown here is derived from an EMBL/GenBank/DDBJ whole genome shotgun (WGS) entry which is preliminary data.</text>
</comment>
<evidence type="ECO:0000313" key="1">
    <source>
        <dbReference type="EMBL" id="KPK63415.1"/>
    </source>
</evidence>
<sequence length="245" mass="27340">MYNVDLRDSLNLPNVVDVEVPGAGEGPAATAIMAESVSFFIGDVEFTDQRIIVLQDNIMRGFPSDGVTGYSLFGNYAVEIDYDHMIIRLHENSDQLVDSSWAWIPLTFRNNKQIPWIEAVISIKGEARTAVSLYIDLASSDALELLIRERMKFALPERLEDCYLGTGLSGDIYGKKGRIASLILGSVDLEDVVTAFAPAHARSKQEGADGIIGSDALRRFNVIFDYKKLRLYMKPNSYFSEPFQE</sequence>
<evidence type="ECO:0000313" key="2">
    <source>
        <dbReference type="Proteomes" id="UP000051373"/>
    </source>
</evidence>
<gene>
    <name evidence="1" type="ORF">AMJ83_07025</name>
</gene>
<proteinExistence type="predicted"/>
<protein>
    <submittedName>
        <fullName evidence="1">Uncharacterized protein</fullName>
    </submittedName>
</protein>
<accession>A0A0S8FRV6</accession>
<dbReference type="Proteomes" id="UP000051373">
    <property type="component" value="Unassembled WGS sequence"/>
</dbReference>
<dbReference type="InterPro" id="IPR021109">
    <property type="entry name" value="Peptidase_aspartic_dom_sf"/>
</dbReference>
<dbReference type="Gene3D" id="2.40.70.10">
    <property type="entry name" value="Acid Proteases"/>
    <property type="match status" value="1"/>
</dbReference>
<organism evidence="1 2">
    <name type="scientific">candidate division WOR_3 bacterium SM23_42</name>
    <dbReference type="NCBI Taxonomy" id="1703779"/>
    <lineage>
        <taxon>Bacteria</taxon>
        <taxon>Bacteria division WOR-3</taxon>
    </lineage>
</organism>